<dbReference type="EMBL" id="BAABKN010000030">
    <property type="protein sequence ID" value="GAA4754891.1"/>
    <property type="molecule type" value="Genomic_DNA"/>
</dbReference>
<accession>A0ABP8ZFC9</accession>
<dbReference type="Pfam" id="PF01850">
    <property type="entry name" value="PIN"/>
    <property type="match status" value="1"/>
</dbReference>
<evidence type="ECO:0000256" key="4">
    <source>
        <dbReference type="ARBA" id="ARBA00022723"/>
    </source>
</evidence>
<dbReference type="Proteomes" id="UP001499882">
    <property type="component" value="Unassembled WGS sequence"/>
</dbReference>
<dbReference type="PANTHER" id="PTHR33653:SF1">
    <property type="entry name" value="RIBONUCLEASE VAPC2"/>
    <property type="match status" value="1"/>
</dbReference>
<dbReference type="HAMAP" id="MF_00265">
    <property type="entry name" value="VapC_Nob1"/>
    <property type="match status" value="1"/>
</dbReference>
<feature type="domain" description="PIN" evidence="9">
    <location>
        <begin position="5"/>
        <end position="121"/>
    </location>
</feature>
<dbReference type="InterPro" id="IPR029060">
    <property type="entry name" value="PIN-like_dom_sf"/>
</dbReference>
<evidence type="ECO:0000256" key="6">
    <source>
        <dbReference type="ARBA" id="ARBA00022842"/>
    </source>
</evidence>
<reference evidence="11" key="1">
    <citation type="journal article" date="2019" name="Int. J. Syst. Evol. Microbiol.">
        <title>The Global Catalogue of Microorganisms (GCM) 10K type strain sequencing project: providing services to taxonomists for standard genome sequencing and annotation.</title>
        <authorList>
            <consortium name="The Broad Institute Genomics Platform"/>
            <consortium name="The Broad Institute Genome Sequencing Center for Infectious Disease"/>
            <person name="Wu L."/>
            <person name="Ma J."/>
        </authorList>
    </citation>
    <scope>NUCLEOTIDE SEQUENCE [LARGE SCALE GENOMIC DNA]</scope>
    <source>
        <strain evidence="11">JCM 18532</strain>
    </source>
</reference>
<feature type="binding site" evidence="8">
    <location>
        <position position="95"/>
    </location>
    <ligand>
        <name>Mg(2+)</name>
        <dbReference type="ChEBI" id="CHEBI:18420"/>
    </ligand>
</feature>
<sequence length="130" mass="14027">MTRGLLDTSVFIARESRRLDVAALPDEIAVSVVTHAELSAGVLAASDLEIRARRLTTLTAIADMNPIPIDLAVAEAWARIRVQLANARRRSNVNDMWIAATALAHGVPVVTQDHDFDVIAELSGLAVQHV</sequence>
<dbReference type="RefSeq" id="WP_345529367.1">
    <property type="nucleotide sequence ID" value="NZ_BAABKN010000030.1"/>
</dbReference>
<dbReference type="SUPFAM" id="SSF88723">
    <property type="entry name" value="PIN domain-like"/>
    <property type="match status" value="1"/>
</dbReference>
<name>A0ABP8ZFC9_9ACTN</name>
<evidence type="ECO:0000259" key="9">
    <source>
        <dbReference type="Pfam" id="PF01850"/>
    </source>
</evidence>
<dbReference type="InterPro" id="IPR002716">
    <property type="entry name" value="PIN_dom"/>
</dbReference>
<keyword evidence="5 8" id="KW-0378">Hydrolase</keyword>
<comment type="cofactor">
    <cofactor evidence="1 8">
        <name>Mg(2+)</name>
        <dbReference type="ChEBI" id="CHEBI:18420"/>
    </cofactor>
</comment>
<evidence type="ECO:0000256" key="3">
    <source>
        <dbReference type="ARBA" id="ARBA00022722"/>
    </source>
</evidence>
<dbReference type="Gene3D" id="3.40.50.1010">
    <property type="entry name" value="5'-nuclease"/>
    <property type="match status" value="1"/>
</dbReference>
<keyword evidence="8" id="KW-0800">Toxin</keyword>
<dbReference type="InterPro" id="IPR050556">
    <property type="entry name" value="Type_II_TA_system_RNase"/>
</dbReference>
<evidence type="ECO:0000313" key="11">
    <source>
        <dbReference type="Proteomes" id="UP001499882"/>
    </source>
</evidence>
<dbReference type="InterPro" id="IPR022907">
    <property type="entry name" value="VapC_family"/>
</dbReference>
<comment type="function">
    <text evidence="8">Toxic component of a toxin-antitoxin (TA) system. An RNase.</text>
</comment>
<feature type="binding site" evidence="8">
    <location>
        <position position="7"/>
    </location>
    <ligand>
        <name>Mg(2+)</name>
        <dbReference type="ChEBI" id="CHEBI:18420"/>
    </ligand>
</feature>
<dbReference type="PANTHER" id="PTHR33653">
    <property type="entry name" value="RIBONUCLEASE VAPC2"/>
    <property type="match status" value="1"/>
</dbReference>
<dbReference type="CDD" id="cd18768">
    <property type="entry name" value="PIN_MtVapC4-C5-like"/>
    <property type="match status" value="1"/>
</dbReference>
<proteinExistence type="inferred from homology"/>
<keyword evidence="3 8" id="KW-0540">Nuclease</keyword>
<evidence type="ECO:0000256" key="1">
    <source>
        <dbReference type="ARBA" id="ARBA00001946"/>
    </source>
</evidence>
<keyword evidence="4 8" id="KW-0479">Metal-binding</keyword>
<dbReference type="EC" id="3.1.-.-" evidence="8"/>
<evidence type="ECO:0000313" key="10">
    <source>
        <dbReference type="EMBL" id="GAA4754891.1"/>
    </source>
</evidence>
<comment type="caution">
    <text evidence="10">The sequence shown here is derived from an EMBL/GenBank/DDBJ whole genome shotgun (WGS) entry which is preliminary data.</text>
</comment>
<evidence type="ECO:0000256" key="5">
    <source>
        <dbReference type="ARBA" id="ARBA00022801"/>
    </source>
</evidence>
<evidence type="ECO:0000256" key="2">
    <source>
        <dbReference type="ARBA" id="ARBA00022649"/>
    </source>
</evidence>
<organism evidence="10 11">
    <name type="scientific">Nocardioides endophyticus</name>
    <dbReference type="NCBI Taxonomy" id="1353775"/>
    <lineage>
        <taxon>Bacteria</taxon>
        <taxon>Bacillati</taxon>
        <taxon>Actinomycetota</taxon>
        <taxon>Actinomycetes</taxon>
        <taxon>Propionibacteriales</taxon>
        <taxon>Nocardioidaceae</taxon>
        <taxon>Nocardioides</taxon>
    </lineage>
</organism>
<keyword evidence="2 8" id="KW-1277">Toxin-antitoxin system</keyword>
<gene>
    <name evidence="8" type="primary">vapC</name>
    <name evidence="10" type="ORF">GCM10023350_45430</name>
</gene>
<keyword evidence="6 8" id="KW-0460">Magnesium</keyword>
<evidence type="ECO:0000256" key="8">
    <source>
        <dbReference type="HAMAP-Rule" id="MF_00265"/>
    </source>
</evidence>
<comment type="similarity">
    <text evidence="7 8">Belongs to the PINc/VapC protein family.</text>
</comment>
<protein>
    <recommendedName>
        <fullName evidence="8">Ribonuclease VapC</fullName>
        <shortName evidence="8">RNase VapC</shortName>
        <ecNumber evidence="8">3.1.-.-</ecNumber>
    </recommendedName>
    <alternativeName>
        <fullName evidence="8">Toxin VapC</fullName>
    </alternativeName>
</protein>
<evidence type="ECO:0000256" key="7">
    <source>
        <dbReference type="ARBA" id="ARBA00038093"/>
    </source>
</evidence>
<keyword evidence="11" id="KW-1185">Reference proteome</keyword>